<accession>A0A811SFS5</accession>
<dbReference type="Proteomes" id="UP000604825">
    <property type="component" value="Unassembled WGS sequence"/>
</dbReference>
<evidence type="ECO:0000256" key="2">
    <source>
        <dbReference type="SAM" id="MobiDB-lite"/>
    </source>
</evidence>
<feature type="region of interest" description="Disordered" evidence="2">
    <location>
        <begin position="339"/>
        <end position="411"/>
    </location>
</feature>
<keyword evidence="1" id="KW-0175">Coiled coil</keyword>
<dbReference type="OrthoDB" id="1737017at2759"/>
<evidence type="ECO:0000313" key="3">
    <source>
        <dbReference type="EMBL" id="CAD6340502.1"/>
    </source>
</evidence>
<dbReference type="InterPro" id="IPR040036">
    <property type="entry name" value="CYCLOPS"/>
</dbReference>
<keyword evidence="4" id="KW-1185">Reference proteome</keyword>
<feature type="compositionally biased region" description="Low complexity" evidence="2">
    <location>
        <begin position="169"/>
        <end position="180"/>
    </location>
</feature>
<dbReference type="PANTHER" id="PTHR36890:SF1">
    <property type="entry name" value="PROTEIN CYCLOPS"/>
    <property type="match status" value="1"/>
</dbReference>
<dbReference type="GO" id="GO:0043565">
    <property type="term" value="F:sequence-specific DNA binding"/>
    <property type="evidence" value="ECO:0007669"/>
    <property type="project" value="InterPro"/>
</dbReference>
<evidence type="ECO:0000256" key="1">
    <source>
        <dbReference type="SAM" id="Coils"/>
    </source>
</evidence>
<name>A0A811SFS5_9POAL</name>
<dbReference type="PANTHER" id="PTHR36890">
    <property type="entry name" value="PROTEIN CYCLOPS"/>
    <property type="match status" value="1"/>
</dbReference>
<organism evidence="3 4">
    <name type="scientific">Miscanthus lutarioriparius</name>
    <dbReference type="NCBI Taxonomy" id="422564"/>
    <lineage>
        <taxon>Eukaryota</taxon>
        <taxon>Viridiplantae</taxon>
        <taxon>Streptophyta</taxon>
        <taxon>Embryophyta</taxon>
        <taxon>Tracheophyta</taxon>
        <taxon>Spermatophyta</taxon>
        <taxon>Magnoliopsida</taxon>
        <taxon>Liliopsida</taxon>
        <taxon>Poales</taxon>
        <taxon>Poaceae</taxon>
        <taxon>PACMAD clade</taxon>
        <taxon>Panicoideae</taxon>
        <taxon>Andropogonodae</taxon>
        <taxon>Andropogoneae</taxon>
        <taxon>Saccharinae</taxon>
        <taxon>Miscanthus</taxon>
    </lineage>
</organism>
<feature type="region of interest" description="Disordered" evidence="2">
    <location>
        <begin position="48"/>
        <end position="68"/>
    </location>
</feature>
<feature type="coiled-coil region" evidence="1">
    <location>
        <begin position="417"/>
        <end position="479"/>
    </location>
</feature>
<evidence type="ECO:0008006" key="5">
    <source>
        <dbReference type="Google" id="ProtNLM"/>
    </source>
</evidence>
<proteinExistence type="predicted"/>
<sequence length="482" mass="53486">MEMEGRGLSDLFRNTSEEIFLKAVMEKMGVAAAPSMEMLGFKNMSQGFGSVNNRPRQPSRLSSEAAGLPNQQHDIAQQSFITDNLVPQNLATPSVEYPNNHNQQLLKNAAEKGMQASDLLLAKAWFHSTQPMTRSCSSERRYAAMQTNLAPITIGSIEATNQLKQDFTNTSNSTPMSNTPVHTPKFVSPSSSSTSPLDNPHMAAQDTITSVVSMLKDTLERKKLGSHANKDTSVGNSFGFYDTQQFQQNILGGTDFFPIVTTAQVQDSLMLPKVERPMEPNNGNFVAPANQVWFGAASQEPSHSGSSTAMTTHSAGFEMCDELPPTGQAMSVCESTRKNAANGTTDCKSKGKEYRERVQKDTLKDERKKAALTRMGSISSEQAADNRDPTKKRRVERSRKMAEAKERSSTPVIPSDMQAVLKRCETLEKEVRSLKLNLSFMNRKDSEQTKQIEELQKQNEDLMEEKERLLEEIERIVSDPNT</sequence>
<reference evidence="3" key="1">
    <citation type="submission" date="2020-10" db="EMBL/GenBank/DDBJ databases">
        <authorList>
            <person name="Han B."/>
            <person name="Lu T."/>
            <person name="Zhao Q."/>
            <person name="Huang X."/>
            <person name="Zhao Y."/>
        </authorList>
    </citation>
    <scope>NUCLEOTIDE SEQUENCE</scope>
</reference>
<feature type="compositionally biased region" description="Basic and acidic residues" evidence="2">
    <location>
        <begin position="347"/>
        <end position="369"/>
    </location>
</feature>
<protein>
    <recommendedName>
        <fullName evidence="5">Protein CYCLOPS</fullName>
    </recommendedName>
</protein>
<feature type="compositionally biased region" description="Basic and acidic residues" evidence="2">
    <location>
        <begin position="398"/>
        <end position="408"/>
    </location>
</feature>
<comment type="caution">
    <text evidence="3">The sequence shown here is derived from an EMBL/GenBank/DDBJ whole genome shotgun (WGS) entry which is preliminary data.</text>
</comment>
<feature type="region of interest" description="Disordered" evidence="2">
    <location>
        <begin position="169"/>
        <end position="198"/>
    </location>
</feature>
<feature type="compositionally biased region" description="Polar residues" evidence="2">
    <location>
        <begin position="48"/>
        <end position="62"/>
    </location>
</feature>
<evidence type="ECO:0000313" key="4">
    <source>
        <dbReference type="Proteomes" id="UP000604825"/>
    </source>
</evidence>
<gene>
    <name evidence="3" type="ORF">NCGR_LOCUS64600</name>
</gene>
<dbReference type="EMBL" id="CAJGYO010000019">
    <property type="protein sequence ID" value="CAD6340502.1"/>
    <property type="molecule type" value="Genomic_DNA"/>
</dbReference>
<dbReference type="GO" id="GO:0036377">
    <property type="term" value="P:arbuscular mycorrhizal association"/>
    <property type="evidence" value="ECO:0007669"/>
    <property type="project" value="InterPro"/>
</dbReference>
<dbReference type="AlphaFoldDB" id="A0A811SFS5"/>
<dbReference type="GO" id="GO:0005634">
    <property type="term" value="C:nucleus"/>
    <property type="evidence" value="ECO:0007669"/>
    <property type="project" value="InterPro"/>
</dbReference>